<reference evidence="9 10" key="1">
    <citation type="submission" date="2020-06" db="EMBL/GenBank/DDBJ databases">
        <authorList>
            <person name="Chuat V."/>
        </authorList>
    </citation>
    <scope>NUCLEOTIDE SEQUENCE [LARGE SCALE GENOMIC DNA]</scope>
    <source>
        <strain evidence="9">STH_CIRM_998</strain>
    </source>
</reference>
<evidence type="ECO:0000256" key="7">
    <source>
        <dbReference type="HAMAP-Rule" id="MF_00201"/>
    </source>
</evidence>
<dbReference type="Gene3D" id="1.20.1440.120">
    <property type="entry name" value="Recombination protein O, C-terminal domain"/>
    <property type="match status" value="1"/>
</dbReference>
<evidence type="ECO:0000256" key="6">
    <source>
        <dbReference type="ARBA" id="ARBA00033409"/>
    </source>
</evidence>
<keyword evidence="4 7" id="KW-0233">DNA recombination</keyword>
<dbReference type="InterPro" id="IPR003717">
    <property type="entry name" value="RecO"/>
</dbReference>
<sequence length="257" mass="29720">MQKLESRGVILFNRNYRENDKLVKIFTKQAGKRMFFVRGGGSGKLSAVIQPLNIAEFMMTVNDEGLSFIEDYSQAESFKEITSDIFKLSYATYLAALTDAAIADGVVDAQLFAFLEKTLVLMEEGLDYEILTNIFEIQVLDRFGVRLNFHECVFCHRVGLPFDFSYKLSGLLCPNHYEKDERRSHLDPNVPYLLDRFQGLSFEELRSISVKDEMKRKLRQFIDELYDNYVGIHLKSKKFIDNLNSWGHIMSKEDSAD</sequence>
<dbReference type="Pfam" id="PF02565">
    <property type="entry name" value="RecO_C"/>
    <property type="match status" value="1"/>
</dbReference>
<dbReference type="PANTHER" id="PTHR33991:SF1">
    <property type="entry name" value="DNA REPAIR PROTEIN RECO"/>
    <property type="match status" value="1"/>
</dbReference>
<keyword evidence="3 7" id="KW-0227">DNA damage</keyword>
<dbReference type="Pfam" id="PF11967">
    <property type="entry name" value="RecO_N"/>
    <property type="match status" value="1"/>
</dbReference>
<dbReference type="RefSeq" id="WP_179972467.1">
    <property type="nucleotide sequence ID" value="NZ_LR822020.1"/>
</dbReference>
<dbReference type="EMBL" id="LR822027">
    <property type="protein sequence ID" value="CAD0150527.1"/>
    <property type="molecule type" value="Genomic_DNA"/>
</dbReference>
<dbReference type="GO" id="GO:0006310">
    <property type="term" value="P:DNA recombination"/>
    <property type="evidence" value="ECO:0007669"/>
    <property type="project" value="UniProtKB-UniRule"/>
</dbReference>
<dbReference type="SUPFAM" id="SSF57863">
    <property type="entry name" value="ArfGap/RecO-like zinc finger"/>
    <property type="match status" value="1"/>
</dbReference>
<accession>A0A8D6U7W0</accession>
<dbReference type="HAMAP" id="MF_00201">
    <property type="entry name" value="RecO"/>
    <property type="match status" value="1"/>
</dbReference>
<evidence type="ECO:0000256" key="3">
    <source>
        <dbReference type="ARBA" id="ARBA00022763"/>
    </source>
</evidence>
<evidence type="ECO:0000313" key="9">
    <source>
        <dbReference type="EMBL" id="CAD0150527.1"/>
    </source>
</evidence>
<feature type="domain" description="DNA replication/recombination mediator RecO N-terminal" evidence="8">
    <location>
        <begin position="1"/>
        <end position="78"/>
    </location>
</feature>
<dbReference type="InterPro" id="IPR042242">
    <property type="entry name" value="RecO_C"/>
</dbReference>
<dbReference type="NCBIfam" id="TIGR00613">
    <property type="entry name" value="reco"/>
    <property type="match status" value="1"/>
</dbReference>
<proteinExistence type="inferred from homology"/>
<evidence type="ECO:0000259" key="8">
    <source>
        <dbReference type="Pfam" id="PF11967"/>
    </source>
</evidence>
<dbReference type="InterPro" id="IPR022572">
    <property type="entry name" value="DNA_rep/recomb_RecO_N"/>
</dbReference>
<comment type="function">
    <text evidence="7">Involved in DNA repair and RecF pathway recombination.</text>
</comment>
<protein>
    <recommendedName>
        <fullName evidence="2 7">DNA repair protein RecO</fullName>
    </recommendedName>
    <alternativeName>
        <fullName evidence="6 7">Recombination protein O</fullName>
    </alternativeName>
</protein>
<evidence type="ECO:0000256" key="1">
    <source>
        <dbReference type="ARBA" id="ARBA00007452"/>
    </source>
</evidence>
<name>A0A8D6U7W0_STRTR</name>
<dbReference type="GO" id="GO:0043590">
    <property type="term" value="C:bacterial nucleoid"/>
    <property type="evidence" value="ECO:0007669"/>
    <property type="project" value="TreeGrafter"/>
</dbReference>
<evidence type="ECO:0000256" key="2">
    <source>
        <dbReference type="ARBA" id="ARBA00021310"/>
    </source>
</evidence>
<dbReference type="InterPro" id="IPR037278">
    <property type="entry name" value="ARFGAP/RecO"/>
</dbReference>
<evidence type="ECO:0000256" key="4">
    <source>
        <dbReference type="ARBA" id="ARBA00023172"/>
    </source>
</evidence>
<dbReference type="SUPFAM" id="SSF50249">
    <property type="entry name" value="Nucleic acid-binding proteins"/>
    <property type="match status" value="1"/>
</dbReference>
<dbReference type="GO" id="GO:0006302">
    <property type="term" value="P:double-strand break repair"/>
    <property type="evidence" value="ECO:0007669"/>
    <property type="project" value="TreeGrafter"/>
</dbReference>
<evidence type="ECO:0000256" key="5">
    <source>
        <dbReference type="ARBA" id="ARBA00023204"/>
    </source>
</evidence>
<dbReference type="InterPro" id="IPR012340">
    <property type="entry name" value="NA-bd_OB-fold"/>
</dbReference>
<gene>
    <name evidence="7 9" type="primary">recO</name>
    <name evidence="9" type="ORF">STHERMO_0031</name>
</gene>
<organism evidence="9 10">
    <name type="scientific">Streptococcus thermophilus</name>
    <dbReference type="NCBI Taxonomy" id="1308"/>
    <lineage>
        <taxon>Bacteria</taxon>
        <taxon>Bacillati</taxon>
        <taxon>Bacillota</taxon>
        <taxon>Bacilli</taxon>
        <taxon>Lactobacillales</taxon>
        <taxon>Streptococcaceae</taxon>
        <taxon>Streptococcus</taxon>
    </lineage>
</organism>
<comment type="similarity">
    <text evidence="1 7">Belongs to the RecO family.</text>
</comment>
<keyword evidence="5 7" id="KW-0234">DNA repair</keyword>
<dbReference type="PANTHER" id="PTHR33991">
    <property type="entry name" value="DNA REPAIR PROTEIN RECO"/>
    <property type="match status" value="1"/>
</dbReference>
<dbReference type="Gene3D" id="2.40.50.140">
    <property type="entry name" value="Nucleic acid-binding proteins"/>
    <property type="match status" value="1"/>
</dbReference>
<dbReference type="AlphaFoldDB" id="A0A8D6U7W0"/>
<evidence type="ECO:0000313" key="10">
    <source>
        <dbReference type="Proteomes" id="UP000509791"/>
    </source>
</evidence>
<dbReference type="Proteomes" id="UP000509791">
    <property type="component" value="Chromosome"/>
</dbReference>